<keyword evidence="8" id="KW-1185">Reference proteome</keyword>
<name>A0A2Z3JBQ5_9DEIO</name>
<evidence type="ECO:0000256" key="5">
    <source>
        <dbReference type="ARBA" id="ARBA00023136"/>
    </source>
</evidence>
<evidence type="ECO:0000256" key="3">
    <source>
        <dbReference type="ARBA" id="ARBA00022692"/>
    </source>
</evidence>
<dbReference type="AlphaFoldDB" id="A0A2Z3JBQ5"/>
<keyword evidence="4 6" id="KW-1133">Transmembrane helix</keyword>
<gene>
    <name evidence="7" type="ORF">DKM44_03445</name>
</gene>
<keyword evidence="2" id="KW-1003">Cell membrane</keyword>
<dbReference type="GO" id="GO:0043190">
    <property type="term" value="C:ATP-binding cassette (ABC) transporter complex"/>
    <property type="evidence" value="ECO:0007669"/>
    <property type="project" value="TreeGrafter"/>
</dbReference>
<dbReference type="GO" id="GO:0015920">
    <property type="term" value="P:lipopolysaccharide transport"/>
    <property type="evidence" value="ECO:0007669"/>
    <property type="project" value="TreeGrafter"/>
</dbReference>
<evidence type="ECO:0000256" key="4">
    <source>
        <dbReference type="ARBA" id="ARBA00022989"/>
    </source>
</evidence>
<feature type="transmembrane region" description="Helical" evidence="6">
    <location>
        <begin position="291"/>
        <end position="324"/>
    </location>
</feature>
<dbReference type="Proteomes" id="UP000245368">
    <property type="component" value="Chromosome"/>
</dbReference>
<proteinExistence type="predicted"/>
<accession>A0A2Z3JBQ5</accession>
<feature type="transmembrane region" description="Helical" evidence="6">
    <location>
        <begin position="43"/>
        <end position="64"/>
    </location>
</feature>
<organism evidence="7 8">
    <name type="scientific">Deinococcus irradiatisoli</name>
    <dbReference type="NCBI Taxonomy" id="2202254"/>
    <lineage>
        <taxon>Bacteria</taxon>
        <taxon>Thermotogati</taxon>
        <taxon>Deinococcota</taxon>
        <taxon>Deinococci</taxon>
        <taxon>Deinococcales</taxon>
        <taxon>Deinococcaceae</taxon>
        <taxon>Deinococcus</taxon>
    </lineage>
</organism>
<keyword evidence="5 6" id="KW-0472">Membrane</keyword>
<dbReference type="PANTHER" id="PTHR33529:SF6">
    <property type="entry name" value="YJGP_YJGQ FAMILY PERMEASE"/>
    <property type="match status" value="1"/>
</dbReference>
<dbReference type="EMBL" id="CP029494">
    <property type="protein sequence ID" value="AWN22405.1"/>
    <property type="molecule type" value="Genomic_DNA"/>
</dbReference>
<dbReference type="Pfam" id="PF03739">
    <property type="entry name" value="LptF_LptG"/>
    <property type="match status" value="1"/>
</dbReference>
<dbReference type="KEGG" id="dez:DKM44_03445"/>
<protein>
    <submittedName>
        <fullName evidence="7">Permease</fullName>
    </submittedName>
</protein>
<evidence type="ECO:0000256" key="1">
    <source>
        <dbReference type="ARBA" id="ARBA00004651"/>
    </source>
</evidence>
<keyword evidence="3 6" id="KW-0812">Transmembrane</keyword>
<dbReference type="PANTHER" id="PTHR33529">
    <property type="entry name" value="SLR0882 PROTEIN-RELATED"/>
    <property type="match status" value="1"/>
</dbReference>
<reference evidence="7 8" key="1">
    <citation type="submission" date="2018-05" db="EMBL/GenBank/DDBJ databases">
        <title>Complete Genome Sequence of Deinococcus sp. strain 17bor-2.</title>
        <authorList>
            <person name="Srinivasan S."/>
        </authorList>
    </citation>
    <scope>NUCLEOTIDE SEQUENCE [LARGE SCALE GENOMIC DNA]</scope>
    <source>
        <strain evidence="7 8">17bor-2</strain>
    </source>
</reference>
<evidence type="ECO:0000313" key="8">
    <source>
        <dbReference type="Proteomes" id="UP000245368"/>
    </source>
</evidence>
<evidence type="ECO:0000256" key="6">
    <source>
        <dbReference type="SAM" id="Phobius"/>
    </source>
</evidence>
<evidence type="ECO:0000313" key="7">
    <source>
        <dbReference type="EMBL" id="AWN22405.1"/>
    </source>
</evidence>
<feature type="transmembrane region" description="Helical" evidence="6">
    <location>
        <begin position="71"/>
        <end position="91"/>
    </location>
</feature>
<comment type="subcellular location">
    <subcellularLocation>
        <location evidence="1">Cell membrane</location>
        <topology evidence="1">Multi-pass membrane protein</topology>
    </subcellularLocation>
</comment>
<feature type="transmembrane region" description="Helical" evidence="6">
    <location>
        <begin position="330"/>
        <end position="358"/>
    </location>
</feature>
<dbReference type="OrthoDB" id="58676at2"/>
<dbReference type="InterPro" id="IPR005495">
    <property type="entry name" value="LptG/LptF_permease"/>
</dbReference>
<sequence>MFRCCAGPPLIGSRFSRYVLREVGPLYLGGVLLFFFLQMTDYLSGTVGAFLSYHTGVLKALTLLSYQLPNILNRCLVLAVPFSLLLAFGRLAKDSELKAAASGGLRPVTLLWPMLLPALLVGAAVYGNAGYLTPSGNAKYFRYFYTDIYNMAVPTPTTENYAHAENGNFFTAGRIENLGNGSRNVSGLTGVVVQTPDGTYSAGSGRWDTAAKTWTLAGGYKVAPDGTITLLKTQPTFPQHDVVSRPPPPADQSTTPQLRAQLAGQSAATETYRRTAYELARRSADPFTPLVFVLAAGALGLILTNRAWAVGAVILFLVAFYALWSTAPQLAAVGALSPLVAAWLPNGIFAAFGLLLAWRLR</sequence>
<feature type="transmembrane region" description="Helical" evidence="6">
    <location>
        <begin position="111"/>
        <end position="132"/>
    </location>
</feature>
<feature type="transmembrane region" description="Helical" evidence="6">
    <location>
        <begin position="18"/>
        <end position="37"/>
    </location>
</feature>
<evidence type="ECO:0000256" key="2">
    <source>
        <dbReference type="ARBA" id="ARBA00022475"/>
    </source>
</evidence>